<dbReference type="Pfam" id="PF02769">
    <property type="entry name" value="AIRS_C"/>
    <property type="match status" value="1"/>
</dbReference>
<dbReference type="NCBIfam" id="TIGR00878">
    <property type="entry name" value="purM"/>
    <property type="match status" value="1"/>
</dbReference>
<evidence type="ECO:0000256" key="12">
    <source>
        <dbReference type="HAMAP-Rule" id="MF_00741"/>
    </source>
</evidence>
<dbReference type="PANTHER" id="PTHR10520">
    <property type="entry name" value="TRIFUNCTIONAL PURINE BIOSYNTHETIC PROTEIN ADENOSINE-3-RELATED"/>
    <property type="match status" value="1"/>
</dbReference>
<comment type="similarity">
    <text evidence="2 12">Belongs to the AIR synthase family.</text>
</comment>
<keyword evidence="6 12" id="KW-0547">Nucleotide-binding</keyword>
<keyword evidence="16" id="KW-1185">Reference proteome</keyword>
<dbReference type="EMBL" id="JAOBTW010000001">
    <property type="protein sequence ID" value="MDZ7280629.1"/>
    <property type="molecule type" value="Genomic_DNA"/>
</dbReference>
<evidence type="ECO:0000259" key="14">
    <source>
        <dbReference type="Pfam" id="PF02769"/>
    </source>
</evidence>
<evidence type="ECO:0000313" key="16">
    <source>
        <dbReference type="Proteomes" id="UP001292182"/>
    </source>
</evidence>
<evidence type="ECO:0000256" key="8">
    <source>
        <dbReference type="ARBA" id="ARBA00031908"/>
    </source>
</evidence>
<comment type="pathway">
    <text evidence="1 12">Purine metabolism; IMP biosynthesis via de novo pathway; 5-amino-1-(5-phospho-D-ribosyl)imidazole from N(2)-formyl-N(1)-(5-phospho-D-ribosyl)glycinamide: step 2/2.</text>
</comment>
<evidence type="ECO:0000256" key="4">
    <source>
        <dbReference type="ARBA" id="ARBA00020367"/>
    </source>
</evidence>
<dbReference type="Proteomes" id="UP001292182">
    <property type="component" value="Unassembled WGS sequence"/>
</dbReference>
<dbReference type="SUPFAM" id="SSF55326">
    <property type="entry name" value="PurM N-terminal domain-like"/>
    <property type="match status" value="1"/>
</dbReference>
<dbReference type="HAMAP" id="MF_00741">
    <property type="entry name" value="AIRS"/>
    <property type="match status" value="1"/>
</dbReference>
<dbReference type="SUPFAM" id="SSF56042">
    <property type="entry name" value="PurM C-terminal domain-like"/>
    <property type="match status" value="1"/>
</dbReference>
<feature type="domain" description="PurM-like C-terminal" evidence="14">
    <location>
        <begin position="191"/>
        <end position="354"/>
    </location>
</feature>
<reference evidence="16" key="1">
    <citation type="submission" date="2023-07" db="EMBL/GenBank/DDBJ databases">
        <title>Whole genome sequence analysis of rice epiphytic Sphingomonas sanguinis OsEp_Plm_15B2.</title>
        <authorList>
            <person name="Sahu K.P."/>
            <person name="Asharani P."/>
            <person name="Reddy B."/>
            <person name="Kumar A."/>
        </authorList>
    </citation>
    <scope>NUCLEOTIDE SEQUENCE [LARGE SCALE GENOMIC DNA]</scope>
    <source>
        <strain evidence="16">OsEp_Plm_15B2</strain>
    </source>
</reference>
<dbReference type="InterPro" id="IPR016188">
    <property type="entry name" value="PurM-like_N"/>
</dbReference>
<dbReference type="Gene3D" id="3.30.1330.10">
    <property type="entry name" value="PurM-like, N-terminal domain"/>
    <property type="match status" value="1"/>
</dbReference>
<dbReference type="InterPro" id="IPR036676">
    <property type="entry name" value="PurM-like_C_sf"/>
</dbReference>
<dbReference type="CDD" id="cd02196">
    <property type="entry name" value="PurM"/>
    <property type="match status" value="1"/>
</dbReference>
<gene>
    <name evidence="12 15" type="primary">purM</name>
    <name evidence="15" type="ORF">N4G62_01130</name>
</gene>
<accession>A0ABU5LL15</accession>
<keyword evidence="12" id="KW-0963">Cytoplasm</keyword>
<protein>
    <recommendedName>
        <fullName evidence="4 12">Phosphoribosylformylglycinamidine cyclo-ligase</fullName>
        <ecNumber evidence="3 12">6.3.3.1</ecNumber>
    </recommendedName>
    <alternativeName>
        <fullName evidence="9 12">AIR synthase</fullName>
    </alternativeName>
    <alternativeName>
        <fullName evidence="10 12">AIRS</fullName>
    </alternativeName>
    <alternativeName>
        <fullName evidence="8 12">Phosphoribosyl-aminoimidazole synthetase</fullName>
    </alternativeName>
</protein>
<comment type="caution">
    <text evidence="15">The sequence shown here is derived from an EMBL/GenBank/DDBJ whole genome shotgun (WGS) entry which is preliminary data.</text>
</comment>
<dbReference type="RefSeq" id="WP_322538171.1">
    <property type="nucleotide sequence ID" value="NZ_JAOBTW010000001.1"/>
</dbReference>
<evidence type="ECO:0000256" key="9">
    <source>
        <dbReference type="ARBA" id="ARBA00032931"/>
    </source>
</evidence>
<evidence type="ECO:0000256" key="5">
    <source>
        <dbReference type="ARBA" id="ARBA00022598"/>
    </source>
</evidence>
<dbReference type="InterPro" id="IPR004733">
    <property type="entry name" value="PurM_cligase"/>
</dbReference>
<evidence type="ECO:0000256" key="7">
    <source>
        <dbReference type="ARBA" id="ARBA00022840"/>
    </source>
</evidence>
<feature type="domain" description="PurM-like N-terminal" evidence="13">
    <location>
        <begin position="73"/>
        <end position="178"/>
    </location>
</feature>
<dbReference type="PANTHER" id="PTHR10520:SF12">
    <property type="entry name" value="TRIFUNCTIONAL PURINE BIOSYNTHETIC PROTEIN ADENOSINE-3"/>
    <property type="match status" value="1"/>
</dbReference>
<dbReference type="InterPro" id="IPR036921">
    <property type="entry name" value="PurM-like_N_sf"/>
</dbReference>
<evidence type="ECO:0000256" key="3">
    <source>
        <dbReference type="ARBA" id="ARBA00013047"/>
    </source>
</evidence>
<evidence type="ECO:0000313" key="15">
    <source>
        <dbReference type="EMBL" id="MDZ7280629.1"/>
    </source>
</evidence>
<organism evidence="15 16">
    <name type="scientific">Sphingomonas sanguinis</name>
    <dbReference type="NCBI Taxonomy" id="33051"/>
    <lineage>
        <taxon>Bacteria</taxon>
        <taxon>Pseudomonadati</taxon>
        <taxon>Pseudomonadota</taxon>
        <taxon>Alphaproteobacteria</taxon>
        <taxon>Sphingomonadales</taxon>
        <taxon>Sphingomonadaceae</taxon>
        <taxon>Sphingomonas</taxon>
    </lineage>
</organism>
<keyword evidence="12" id="KW-0658">Purine biosynthesis</keyword>
<evidence type="ECO:0000256" key="2">
    <source>
        <dbReference type="ARBA" id="ARBA00010280"/>
    </source>
</evidence>
<evidence type="ECO:0000256" key="10">
    <source>
        <dbReference type="ARBA" id="ARBA00033093"/>
    </source>
</evidence>
<dbReference type="Pfam" id="PF00586">
    <property type="entry name" value="AIRS"/>
    <property type="match status" value="1"/>
</dbReference>
<dbReference type="EC" id="6.3.3.1" evidence="3 12"/>
<evidence type="ECO:0000259" key="13">
    <source>
        <dbReference type="Pfam" id="PF00586"/>
    </source>
</evidence>
<name>A0ABU5LL15_9SPHN</name>
<sequence>MTDNSTPSASPSPAEKGASYTYADAGVSIAAGNALVRAIGPLAKATRRPGADADLGGFGGFFDLKAAGFTDPLLVAANDGVGTKLKLAIEHDRHDGVGIDLVAMCANDLVVQGAEPLFFLDYYATAKLEGDVPERVIASIAEGCRIAGCALIGGETAEMPGMYAPGDYDLAGFCVGAVERNQVLTGATIGDGDVILGLASSGVHSNGFSLVRRLAADKGWKLDRPALFDQDVLLIEALMAPTRIYVRSLLPSIKAGAIKGLAHITGGGLLENIPRVLPKGAHAVVDADGWEQPRLMAFLQAQGGIEPEEMARTFNCGIGMAVIVEADQAEALAEALRAEGETVVTIGRVEAGERGCTVKGSAGTWSAKADWTATHVG</sequence>
<keyword evidence="5 12" id="KW-0436">Ligase</keyword>
<evidence type="ECO:0000256" key="11">
    <source>
        <dbReference type="ARBA" id="ARBA00049057"/>
    </source>
</evidence>
<keyword evidence="7 12" id="KW-0067">ATP-binding</keyword>
<dbReference type="InterPro" id="IPR010918">
    <property type="entry name" value="PurM-like_C_dom"/>
</dbReference>
<dbReference type="GO" id="GO:0004641">
    <property type="term" value="F:phosphoribosylformylglycinamidine cyclo-ligase activity"/>
    <property type="evidence" value="ECO:0007669"/>
    <property type="project" value="UniProtKB-EC"/>
</dbReference>
<proteinExistence type="inferred from homology"/>
<comment type="subcellular location">
    <subcellularLocation>
        <location evidence="12">Cytoplasm</location>
    </subcellularLocation>
</comment>
<evidence type="ECO:0000256" key="6">
    <source>
        <dbReference type="ARBA" id="ARBA00022741"/>
    </source>
</evidence>
<dbReference type="Gene3D" id="3.90.650.10">
    <property type="entry name" value="PurM-like C-terminal domain"/>
    <property type="match status" value="1"/>
</dbReference>
<comment type="catalytic activity">
    <reaction evidence="11 12">
        <text>2-formamido-N(1)-(5-O-phospho-beta-D-ribosyl)acetamidine + ATP = 5-amino-1-(5-phospho-beta-D-ribosyl)imidazole + ADP + phosphate + H(+)</text>
        <dbReference type="Rhea" id="RHEA:23032"/>
        <dbReference type="ChEBI" id="CHEBI:15378"/>
        <dbReference type="ChEBI" id="CHEBI:30616"/>
        <dbReference type="ChEBI" id="CHEBI:43474"/>
        <dbReference type="ChEBI" id="CHEBI:137981"/>
        <dbReference type="ChEBI" id="CHEBI:147287"/>
        <dbReference type="ChEBI" id="CHEBI:456216"/>
        <dbReference type="EC" id="6.3.3.1"/>
    </reaction>
</comment>
<evidence type="ECO:0000256" key="1">
    <source>
        <dbReference type="ARBA" id="ARBA00004686"/>
    </source>
</evidence>